<protein>
    <submittedName>
        <fullName evidence="1">Uncharacterized protein</fullName>
    </submittedName>
</protein>
<dbReference type="Proteomes" id="UP000053070">
    <property type="component" value="Unassembled WGS sequence"/>
</dbReference>
<dbReference type="OrthoDB" id="7391283at2"/>
<dbReference type="RefSeq" id="WP_047007460.1">
    <property type="nucleotide sequence ID" value="NZ_CP018097.1"/>
</dbReference>
<evidence type="ECO:0000313" key="1">
    <source>
        <dbReference type="EMBL" id="KLE32112.1"/>
    </source>
</evidence>
<organism evidence="1 2">
    <name type="scientific">Aurantiacibacter gangjinensis</name>
    <dbReference type="NCBI Taxonomy" id="502682"/>
    <lineage>
        <taxon>Bacteria</taxon>
        <taxon>Pseudomonadati</taxon>
        <taxon>Pseudomonadota</taxon>
        <taxon>Alphaproteobacteria</taxon>
        <taxon>Sphingomonadales</taxon>
        <taxon>Erythrobacteraceae</taxon>
        <taxon>Aurantiacibacter</taxon>
    </lineage>
</organism>
<comment type="caution">
    <text evidence="1">The sequence shown here is derived from an EMBL/GenBank/DDBJ whole genome shotgun (WGS) entry which is preliminary data.</text>
</comment>
<reference evidence="1 2" key="1">
    <citation type="submission" date="2015-04" db="EMBL/GenBank/DDBJ databases">
        <title>The draft genome sequence of Erythrobacr gangjinensis K7-2.</title>
        <authorList>
            <person name="Zhuang L."/>
            <person name="Liu Y."/>
            <person name="Shao Z."/>
        </authorList>
    </citation>
    <scope>NUCLEOTIDE SEQUENCE [LARGE SCALE GENOMIC DNA]</scope>
    <source>
        <strain evidence="1 2">K7-2</strain>
    </source>
</reference>
<name>A0A0G9MN47_9SPHN</name>
<dbReference type="PATRIC" id="fig|502682.8.peg.2436"/>
<gene>
    <name evidence="1" type="ORF">AAW01_11945</name>
</gene>
<dbReference type="AlphaFoldDB" id="A0A0G9MN47"/>
<dbReference type="EMBL" id="LBHC01000002">
    <property type="protein sequence ID" value="KLE32112.1"/>
    <property type="molecule type" value="Genomic_DNA"/>
</dbReference>
<proteinExistence type="predicted"/>
<accession>A0A0G9MN47</accession>
<dbReference type="STRING" id="502682.BMF35_a1384"/>
<keyword evidence="2" id="KW-1185">Reference proteome</keyword>
<evidence type="ECO:0000313" key="2">
    <source>
        <dbReference type="Proteomes" id="UP000053070"/>
    </source>
</evidence>
<dbReference type="KEGG" id="egn:BMF35_a1384"/>
<sequence>MAERITKEQIIEFADVVEAPRPAHEVDRTFELPTGLYAATVGIFLAYIALMATGFSHPEMILPTAIFVLFVVAGFGVPAIWTRLNPATRSKAITWGRFRQDGIMTGSGHSTAGAATVQVLILPILIFLWGVAVVTIAALV</sequence>